<gene>
    <name evidence="1" type="ORF">Asi02nite_28990</name>
</gene>
<accession>A0ABQ4CQ03</accession>
<dbReference type="EMBL" id="BONE01000020">
    <property type="protein sequence ID" value="GIF73381.1"/>
    <property type="molecule type" value="Genomic_DNA"/>
</dbReference>
<comment type="caution">
    <text evidence="1">The sequence shown here is derived from an EMBL/GenBank/DDBJ whole genome shotgun (WGS) entry which is preliminary data.</text>
</comment>
<protein>
    <submittedName>
        <fullName evidence="1">Uncharacterized protein</fullName>
    </submittedName>
</protein>
<dbReference type="Proteomes" id="UP000604117">
    <property type="component" value="Unassembled WGS sequence"/>
</dbReference>
<evidence type="ECO:0000313" key="2">
    <source>
        <dbReference type="Proteomes" id="UP000604117"/>
    </source>
</evidence>
<name>A0ABQ4CQ03_9ACTN</name>
<proteinExistence type="predicted"/>
<dbReference type="RefSeq" id="WP_203713285.1">
    <property type="nucleotide sequence ID" value="NZ_BONE01000020.1"/>
</dbReference>
<reference evidence="1 2" key="1">
    <citation type="submission" date="2021-01" db="EMBL/GenBank/DDBJ databases">
        <title>Whole genome shotgun sequence of Asanoa siamensis NBRC 107932.</title>
        <authorList>
            <person name="Komaki H."/>
            <person name="Tamura T."/>
        </authorList>
    </citation>
    <scope>NUCLEOTIDE SEQUENCE [LARGE SCALE GENOMIC DNA]</scope>
    <source>
        <strain evidence="1 2">NBRC 107932</strain>
    </source>
</reference>
<sequence length="83" mass="9793">MIGFRLSAQLPPEPRRVNDTVVQRFDHVYEVDPALMREHVQQHDFPAWDTRRIVDSRWEHLAWMHAHWADSVVSGEELMSSGE</sequence>
<organism evidence="1 2">
    <name type="scientific">Asanoa siamensis</name>
    <dbReference type="NCBI Taxonomy" id="926357"/>
    <lineage>
        <taxon>Bacteria</taxon>
        <taxon>Bacillati</taxon>
        <taxon>Actinomycetota</taxon>
        <taxon>Actinomycetes</taxon>
        <taxon>Micromonosporales</taxon>
        <taxon>Micromonosporaceae</taxon>
        <taxon>Asanoa</taxon>
    </lineage>
</organism>
<keyword evidence="2" id="KW-1185">Reference proteome</keyword>
<evidence type="ECO:0000313" key="1">
    <source>
        <dbReference type="EMBL" id="GIF73381.1"/>
    </source>
</evidence>